<evidence type="ECO:0000313" key="2">
    <source>
        <dbReference type="EMBL" id="TCT32972.1"/>
    </source>
</evidence>
<dbReference type="OrthoDB" id="6466590at2"/>
<comment type="caution">
    <text evidence="2">The sequence shown here is derived from an EMBL/GenBank/DDBJ whole genome shotgun (WGS) entry which is preliminary data.</text>
</comment>
<accession>A0A4R3NGX9</accession>
<protein>
    <recommendedName>
        <fullName evidence="4">Type 1 fimbrial protein</fullName>
    </recommendedName>
</protein>
<dbReference type="Gene3D" id="2.60.40.1090">
    <property type="entry name" value="Fimbrial-type adhesion domain"/>
    <property type="match status" value="1"/>
</dbReference>
<evidence type="ECO:0000313" key="3">
    <source>
        <dbReference type="Proteomes" id="UP000295055"/>
    </source>
</evidence>
<name>A0A4R3NGX9_9GAMM</name>
<reference evidence="2 3" key="1">
    <citation type="submission" date="2019-03" db="EMBL/GenBank/DDBJ databases">
        <title>Genomic analyses of the natural microbiome of Caenorhabditis elegans.</title>
        <authorList>
            <person name="Samuel B."/>
        </authorList>
    </citation>
    <scope>NUCLEOTIDE SEQUENCE [LARGE SCALE GENOMIC DNA]</scope>
    <source>
        <strain evidence="2 3">JUb102</strain>
    </source>
</reference>
<keyword evidence="1" id="KW-0732">Signal</keyword>
<sequence length="181" mass="18578">MSFKTTALSTALFMSLSALSLNAMAAPSAEVTLQGILTNTTCDVTINGGKSVLNVGVLKTSVGEADSDFAAVNAMSSTTVDMPVTLVGCAEGEEGNLIIQGITSVGNNQQDIFVATDSQTVGFMIEDEANKRITNGSGTKVEIGAGETAAQYTFKVGMATTTTTPKADSYSAPILVAYIVD</sequence>
<gene>
    <name evidence="2" type="ORF">EC835_106298</name>
</gene>
<dbReference type="EMBL" id="SMAS01000006">
    <property type="protein sequence ID" value="TCT32972.1"/>
    <property type="molecule type" value="Genomic_DNA"/>
</dbReference>
<dbReference type="InterPro" id="IPR036937">
    <property type="entry name" value="Adhesion_dom_fimbrial_sf"/>
</dbReference>
<feature type="signal peptide" evidence="1">
    <location>
        <begin position="1"/>
        <end position="25"/>
    </location>
</feature>
<dbReference type="Proteomes" id="UP000295055">
    <property type="component" value="Unassembled WGS sequence"/>
</dbReference>
<dbReference type="SUPFAM" id="SSF49401">
    <property type="entry name" value="Bacterial adhesins"/>
    <property type="match status" value="1"/>
</dbReference>
<organism evidence="2 3">
    <name type="scientific">Providencia alcalifaciens</name>
    <dbReference type="NCBI Taxonomy" id="126385"/>
    <lineage>
        <taxon>Bacteria</taxon>
        <taxon>Pseudomonadati</taxon>
        <taxon>Pseudomonadota</taxon>
        <taxon>Gammaproteobacteria</taxon>
        <taxon>Enterobacterales</taxon>
        <taxon>Morganellaceae</taxon>
        <taxon>Providencia</taxon>
    </lineage>
</organism>
<dbReference type="GO" id="GO:0007155">
    <property type="term" value="P:cell adhesion"/>
    <property type="evidence" value="ECO:0007669"/>
    <property type="project" value="InterPro"/>
</dbReference>
<evidence type="ECO:0000256" key="1">
    <source>
        <dbReference type="SAM" id="SignalP"/>
    </source>
</evidence>
<dbReference type="AlphaFoldDB" id="A0A4R3NGX9"/>
<evidence type="ECO:0008006" key="4">
    <source>
        <dbReference type="Google" id="ProtNLM"/>
    </source>
</evidence>
<feature type="chain" id="PRO_5020325044" description="Type 1 fimbrial protein" evidence="1">
    <location>
        <begin position="26"/>
        <end position="181"/>
    </location>
</feature>
<proteinExistence type="predicted"/>
<dbReference type="InterPro" id="IPR008966">
    <property type="entry name" value="Adhesion_dom_sf"/>
</dbReference>
<dbReference type="GO" id="GO:0009289">
    <property type="term" value="C:pilus"/>
    <property type="evidence" value="ECO:0007669"/>
    <property type="project" value="InterPro"/>
</dbReference>
<dbReference type="RefSeq" id="WP_036983844.1">
    <property type="nucleotide sequence ID" value="NZ_CABKTH010000027.1"/>
</dbReference>